<dbReference type="GO" id="GO:0016791">
    <property type="term" value="F:phosphatase activity"/>
    <property type="evidence" value="ECO:0007669"/>
    <property type="project" value="TreeGrafter"/>
</dbReference>
<dbReference type="PANTHER" id="PTHR46470">
    <property type="entry name" value="N-ACYLNEURAMINATE-9-PHOSPHATASE"/>
    <property type="match status" value="1"/>
</dbReference>
<evidence type="ECO:0000313" key="5">
    <source>
        <dbReference type="EMBL" id="BAE19049.1"/>
    </source>
</evidence>
<dbReference type="GeneID" id="3615063"/>
<dbReference type="KEGG" id="ssp:SSP1904"/>
<dbReference type="Pfam" id="PF13419">
    <property type="entry name" value="HAD_2"/>
    <property type="match status" value="1"/>
</dbReference>
<dbReference type="InterPro" id="IPR041492">
    <property type="entry name" value="HAD_2"/>
</dbReference>
<dbReference type="SFLD" id="SFLDS00003">
    <property type="entry name" value="Haloacid_Dehalogenase"/>
    <property type="match status" value="1"/>
</dbReference>
<reference evidence="5 6" key="1">
    <citation type="journal article" date="2005" name="Proc. Natl. Acad. Sci. U.S.A.">
        <title>Whole genome sequence of Staphylococcus saprophyticus reveals the pathogenesis of uncomplicated urinary tract infection.</title>
        <authorList>
            <person name="Kuroda M."/>
            <person name="Yamashita A."/>
            <person name="Hirakawa H."/>
            <person name="Kumano M."/>
            <person name="Morikawa K."/>
            <person name="Higashide M."/>
            <person name="Maruyama A."/>
            <person name="Inose Y."/>
            <person name="Matoba K."/>
            <person name="Toh H."/>
            <person name="Kuhara S."/>
            <person name="Hattori M."/>
            <person name="Ohta T."/>
        </authorList>
    </citation>
    <scope>NUCLEOTIDE SEQUENCE [LARGE SCALE GENOMIC DNA]</scope>
    <source>
        <strain evidence="6">ATCC 15305 / DSM 20229 / NCIMB 8711 / NCTC 7292 / S-41</strain>
    </source>
</reference>
<dbReference type="Gene3D" id="1.10.150.520">
    <property type="match status" value="1"/>
</dbReference>
<keyword evidence="6" id="KW-1185">Reference proteome</keyword>
<dbReference type="GO" id="GO:0044281">
    <property type="term" value="P:small molecule metabolic process"/>
    <property type="evidence" value="ECO:0007669"/>
    <property type="project" value="UniProtKB-ARBA"/>
</dbReference>
<dbReference type="PANTHER" id="PTHR46470:SF2">
    <property type="entry name" value="GLYCERALDEHYDE 3-PHOSPHATE PHOSPHATASE"/>
    <property type="match status" value="1"/>
</dbReference>
<proteinExistence type="predicted"/>
<dbReference type="RefSeq" id="WP_011303577.1">
    <property type="nucleotide sequence ID" value="NC_007350.1"/>
</dbReference>
<dbReference type="AlphaFoldDB" id="Q49W11"/>
<dbReference type="SUPFAM" id="SSF56784">
    <property type="entry name" value="HAD-like"/>
    <property type="match status" value="1"/>
</dbReference>
<dbReference type="InterPro" id="IPR006439">
    <property type="entry name" value="HAD-SF_hydro_IA"/>
</dbReference>
<protein>
    <submittedName>
        <fullName evidence="5">Putative haloacid dehalogenase-like hydrolase</fullName>
    </submittedName>
</protein>
<dbReference type="InterPro" id="IPR036412">
    <property type="entry name" value="HAD-like_sf"/>
</dbReference>
<accession>Q49W11</accession>
<dbReference type="NCBIfam" id="TIGR01549">
    <property type="entry name" value="HAD-SF-IA-v1"/>
    <property type="match status" value="1"/>
</dbReference>
<dbReference type="GO" id="GO:0046872">
    <property type="term" value="F:metal ion binding"/>
    <property type="evidence" value="ECO:0007669"/>
    <property type="project" value="UniProtKB-KW"/>
</dbReference>
<dbReference type="EMBL" id="AP008934">
    <property type="protein sequence ID" value="BAE19049.1"/>
    <property type="molecule type" value="Genomic_DNA"/>
</dbReference>
<dbReference type="Proteomes" id="UP000006371">
    <property type="component" value="Chromosome"/>
</dbReference>
<name>Q49W11_STAS1</name>
<keyword evidence="4" id="KW-0460">Magnesium</keyword>
<comment type="cofactor">
    <cofactor evidence="1">
        <name>Mg(2+)</name>
        <dbReference type="ChEBI" id="CHEBI:18420"/>
    </cofactor>
</comment>
<dbReference type="PATRIC" id="fig|342451.11.peg.1899"/>
<evidence type="ECO:0000256" key="2">
    <source>
        <dbReference type="ARBA" id="ARBA00022723"/>
    </source>
</evidence>
<gene>
    <name evidence="5" type="ordered locus">SSP1904</name>
</gene>
<keyword evidence="2" id="KW-0479">Metal-binding</keyword>
<evidence type="ECO:0000313" key="6">
    <source>
        <dbReference type="Proteomes" id="UP000006371"/>
    </source>
</evidence>
<keyword evidence="3 5" id="KW-0378">Hydrolase</keyword>
<evidence type="ECO:0000256" key="4">
    <source>
        <dbReference type="ARBA" id="ARBA00022842"/>
    </source>
</evidence>
<dbReference type="Gene3D" id="3.40.50.1000">
    <property type="entry name" value="HAD superfamily/HAD-like"/>
    <property type="match status" value="1"/>
</dbReference>
<sequence length="223" mass="26233">MIKAILFDLDGTILDRSSSLKGFIDYQYNKFIDYFYHIDKTTFKNKFFELDQNGYVWKDKVYAELINIFNIKHITVNTLLDDYIQHFCNHCLPYPDLKETLDILKLNQLKLGIITNGKYPFQYDNIKSLEINKYMDVILVSEKENIKKPNPLIFDRAAKILDLELCECLFVGDSFKNDYEASRLAGMHGIYRENGENEIHTITDKIKNLNELIDIIKKINKPI</sequence>
<dbReference type="HOGENOM" id="CLU_045011_8_3_9"/>
<dbReference type="OrthoDB" id="9809962at2"/>
<evidence type="ECO:0000256" key="3">
    <source>
        <dbReference type="ARBA" id="ARBA00022801"/>
    </source>
</evidence>
<dbReference type="SFLD" id="SFLDG01129">
    <property type="entry name" value="C1.5:_HAD__Beta-PGM__Phosphata"/>
    <property type="match status" value="1"/>
</dbReference>
<organism evidence="5 6">
    <name type="scientific">Staphylococcus saprophyticus subsp. saprophyticus (strain ATCC 15305 / DSM 20229 / NCIMB 8711 / NCTC 7292 / S-41)</name>
    <dbReference type="NCBI Taxonomy" id="342451"/>
    <lineage>
        <taxon>Bacteria</taxon>
        <taxon>Bacillati</taxon>
        <taxon>Bacillota</taxon>
        <taxon>Bacilli</taxon>
        <taxon>Bacillales</taxon>
        <taxon>Staphylococcaceae</taxon>
        <taxon>Staphylococcus</taxon>
    </lineage>
</organism>
<dbReference type="InterPro" id="IPR023214">
    <property type="entry name" value="HAD_sf"/>
</dbReference>
<evidence type="ECO:0000256" key="1">
    <source>
        <dbReference type="ARBA" id="ARBA00001946"/>
    </source>
</evidence>
<dbReference type="PRINTS" id="PR00413">
    <property type="entry name" value="HADHALOGNASE"/>
</dbReference>
<dbReference type="InterPro" id="IPR051400">
    <property type="entry name" value="HAD-like_hydrolase"/>
</dbReference>
<dbReference type="eggNOG" id="COG0546">
    <property type="taxonomic scope" value="Bacteria"/>
</dbReference>